<reference evidence="3" key="1">
    <citation type="submission" date="2017-01" db="EMBL/GenBank/DDBJ databases">
        <authorList>
            <person name="Varghese N."/>
            <person name="Submissions S."/>
        </authorList>
    </citation>
    <scope>NUCLEOTIDE SEQUENCE [LARGE SCALE GENOMIC DNA]</scope>
    <source>
        <strain evidence="3">DSM 24913</strain>
    </source>
</reference>
<keyword evidence="1" id="KW-0812">Transmembrane</keyword>
<proteinExistence type="predicted"/>
<sequence length="362" mass="39771">MFSNNASAEDQLISDQSVSMTSEATREYQKLLQLAENDSYYWAQIAVNVLDELLSGRLPENSILIASHPTSETDRHEYVLTLPGCKVHFEKSSAGLCSVNFCKVLSLEVDTSYGESVEACKKPGLYSASRIEDGWDVDRKPCGLITEEKNRLVAICDSVYKSPSEAAEIVARRICQAPMSGGALMVKDDGFDLHFTPGERSFGGWKNYHKAVRPNKNTEAHESALLLASAMYQAKDVKGVAWISEDGGSAVLTQAMTILSERGVKLPNHTAFLFNPTTPPDIALKAAQSIGLNLDNEFTVCRSFNIVGNGVRLATFNILKFIFTAYFTFLSCAALLGFLPDVLPDGIMRLLIDLQVRFDGLF</sequence>
<evidence type="ECO:0000313" key="2">
    <source>
        <dbReference type="EMBL" id="SIT11197.1"/>
    </source>
</evidence>
<keyword evidence="3" id="KW-1185">Reference proteome</keyword>
<dbReference type="OrthoDB" id="6190775at2"/>
<feature type="transmembrane region" description="Helical" evidence="1">
    <location>
        <begin position="318"/>
        <end position="339"/>
    </location>
</feature>
<dbReference type="AlphaFoldDB" id="A0A1N7PL11"/>
<gene>
    <name evidence="2" type="ORF">SAMN05421686_11051</name>
</gene>
<evidence type="ECO:0000313" key="3">
    <source>
        <dbReference type="Proteomes" id="UP000185639"/>
    </source>
</evidence>
<name>A0A1N7PL11_9GAMM</name>
<dbReference type="RefSeq" id="WP_076517322.1">
    <property type="nucleotide sequence ID" value="NZ_FTOH01000010.1"/>
</dbReference>
<protein>
    <submittedName>
        <fullName evidence="2">Uncharacterized protein</fullName>
    </submittedName>
</protein>
<dbReference type="EMBL" id="FTOH01000010">
    <property type="protein sequence ID" value="SIT11197.1"/>
    <property type="molecule type" value="Genomic_DNA"/>
</dbReference>
<evidence type="ECO:0000256" key="1">
    <source>
        <dbReference type="SAM" id="Phobius"/>
    </source>
</evidence>
<dbReference type="STRING" id="484498.SAMN05421686_11051"/>
<keyword evidence="1" id="KW-0472">Membrane</keyword>
<keyword evidence="1" id="KW-1133">Transmembrane helix</keyword>
<organism evidence="2 3">
    <name type="scientific">Thalassolituus maritimus</name>
    <dbReference type="NCBI Taxonomy" id="484498"/>
    <lineage>
        <taxon>Bacteria</taxon>
        <taxon>Pseudomonadati</taxon>
        <taxon>Pseudomonadota</taxon>
        <taxon>Gammaproteobacteria</taxon>
        <taxon>Oceanospirillales</taxon>
        <taxon>Oceanospirillaceae</taxon>
        <taxon>Thalassolituus</taxon>
    </lineage>
</organism>
<dbReference type="Proteomes" id="UP000185639">
    <property type="component" value="Unassembled WGS sequence"/>
</dbReference>
<accession>A0A1N7PL11</accession>